<evidence type="ECO:0000259" key="3">
    <source>
        <dbReference type="Pfam" id="PF04042"/>
    </source>
</evidence>
<dbReference type="Pfam" id="PF04042">
    <property type="entry name" value="DNA_pol_E_B"/>
    <property type="match status" value="1"/>
</dbReference>
<dbReference type="GO" id="GO:0003677">
    <property type="term" value="F:DNA binding"/>
    <property type="evidence" value="ECO:0007669"/>
    <property type="project" value="InterPro"/>
</dbReference>
<feature type="domain" description="DNA polymerase delta subunit OB-fold" evidence="4">
    <location>
        <begin position="33"/>
        <end position="161"/>
    </location>
</feature>
<organism evidence="5 6">
    <name type="scientific">Coemansia asiatica</name>
    <dbReference type="NCBI Taxonomy" id="1052880"/>
    <lineage>
        <taxon>Eukaryota</taxon>
        <taxon>Fungi</taxon>
        <taxon>Fungi incertae sedis</taxon>
        <taxon>Zoopagomycota</taxon>
        <taxon>Kickxellomycotina</taxon>
        <taxon>Kickxellomycetes</taxon>
        <taxon>Kickxellales</taxon>
        <taxon>Kickxellaceae</taxon>
        <taxon>Coemansia</taxon>
    </lineage>
</organism>
<name>A0A9W8CK09_9FUNG</name>
<evidence type="ECO:0000256" key="1">
    <source>
        <dbReference type="ARBA" id="ARBA00006035"/>
    </source>
</evidence>
<dbReference type="Proteomes" id="UP001145021">
    <property type="component" value="Unassembled WGS sequence"/>
</dbReference>
<evidence type="ECO:0000256" key="2">
    <source>
        <dbReference type="ARBA" id="ARBA00022705"/>
    </source>
</evidence>
<comment type="caution">
    <text evidence="5">The sequence shown here is derived from an EMBL/GenBank/DDBJ whole genome shotgun (WGS) entry which is preliminary data.</text>
</comment>
<gene>
    <name evidence="5" type="primary">cdc1</name>
    <name evidence="5" type="ORF">LPJ64_003444</name>
</gene>
<proteinExistence type="inferred from homology"/>
<dbReference type="PANTHER" id="PTHR10416:SF0">
    <property type="entry name" value="DNA POLYMERASE DELTA SUBUNIT 2"/>
    <property type="match status" value="1"/>
</dbReference>
<dbReference type="InterPro" id="IPR040663">
    <property type="entry name" value="DNA_pol_D_N"/>
</dbReference>
<feature type="domain" description="DNA polymerase alpha/delta/epsilon subunit B" evidence="3">
    <location>
        <begin position="181"/>
        <end position="392"/>
    </location>
</feature>
<evidence type="ECO:0000313" key="6">
    <source>
        <dbReference type="Proteomes" id="UP001145021"/>
    </source>
</evidence>
<dbReference type="InterPro" id="IPR024826">
    <property type="entry name" value="DNA_pol_delta/II_ssu"/>
</dbReference>
<dbReference type="PANTHER" id="PTHR10416">
    <property type="entry name" value="DNA POLYMERASE DELTA SUBUNIT 2"/>
    <property type="match status" value="1"/>
</dbReference>
<keyword evidence="6" id="KW-1185">Reference proteome</keyword>
<dbReference type="EMBL" id="JANBOH010000134">
    <property type="protein sequence ID" value="KAJ1644927.1"/>
    <property type="molecule type" value="Genomic_DNA"/>
</dbReference>
<sequence length="435" mass="47225">MSADTFCLERVSVAATNDITSVFRTGRRTYGQQFDELYSQRLRSLKPAAAEAAEHRWPRVQETPNVLNVEGPQATFIVGTVFVDSGNKPSTLHQVERERWVSDIHGEQYREAPDTVVFLEDESGRIRLVGSVVDKAILASGVVAAVLGVETAEGDFEVADICFARMAPQKPMPVLKEDKYVALVSGLQMTTERPITLALQLLAETLCGELGALGTMQPLAAKIAQVVLVGDTMQLPPAPLGHAEDMRVNDRTVAAKLAKQVDGFLADIAANVPVAIMPGAADPADTSLPQQPLPRSLLPQCSQYSGFSSLTNPALLQLDGLYLLGSSGQNIDDLRRYSSEPASRLAAASLGWRHIAPTAPDTLWCYPFTTHDPFVLHDTPHVYFVGNQSQFDSVVTRGPDGQSTRVVMIPRFADTNQIVLVNMRTLECSTLEISA</sequence>
<dbReference type="InterPro" id="IPR007185">
    <property type="entry name" value="DNA_pol_a/d/e_bsu"/>
</dbReference>
<dbReference type="GO" id="GO:0006271">
    <property type="term" value="P:DNA strand elongation involved in DNA replication"/>
    <property type="evidence" value="ECO:0007669"/>
    <property type="project" value="TreeGrafter"/>
</dbReference>
<keyword evidence="2" id="KW-0235">DNA replication</keyword>
<dbReference type="Gene3D" id="3.60.21.50">
    <property type="match status" value="1"/>
</dbReference>
<protein>
    <submittedName>
        <fullName evidence="5">DNA polymerase delta small subunit Cdc1</fullName>
    </submittedName>
</protein>
<reference evidence="5" key="1">
    <citation type="submission" date="2022-07" db="EMBL/GenBank/DDBJ databases">
        <title>Phylogenomic reconstructions and comparative analyses of Kickxellomycotina fungi.</title>
        <authorList>
            <person name="Reynolds N.K."/>
            <person name="Stajich J.E."/>
            <person name="Barry K."/>
            <person name="Grigoriev I.V."/>
            <person name="Crous P."/>
            <person name="Smith M.E."/>
        </authorList>
    </citation>
    <scope>NUCLEOTIDE SEQUENCE</scope>
    <source>
        <strain evidence="5">NBRC 105413</strain>
    </source>
</reference>
<dbReference type="Pfam" id="PF18018">
    <property type="entry name" value="DNA_pol_D_N"/>
    <property type="match status" value="1"/>
</dbReference>
<dbReference type="AlphaFoldDB" id="A0A9W8CK09"/>
<accession>A0A9W8CK09</accession>
<evidence type="ECO:0000313" key="5">
    <source>
        <dbReference type="EMBL" id="KAJ1644927.1"/>
    </source>
</evidence>
<comment type="similarity">
    <text evidence="1">Belongs to the DNA polymerase delta/II small subunit family.</text>
</comment>
<dbReference type="GO" id="GO:0043625">
    <property type="term" value="C:delta DNA polymerase complex"/>
    <property type="evidence" value="ECO:0007669"/>
    <property type="project" value="TreeGrafter"/>
</dbReference>
<evidence type="ECO:0000259" key="4">
    <source>
        <dbReference type="Pfam" id="PF18018"/>
    </source>
</evidence>